<gene>
    <name evidence="2" type="ORF">AXG93_2027s1000</name>
</gene>
<feature type="compositionally biased region" description="Basic and acidic residues" evidence="1">
    <location>
        <begin position="171"/>
        <end position="183"/>
    </location>
</feature>
<feature type="compositionally biased region" description="Basic and acidic residues" evidence="1">
    <location>
        <begin position="241"/>
        <end position="253"/>
    </location>
</feature>
<organism evidence="2 3">
    <name type="scientific">Marchantia polymorpha subsp. ruderalis</name>
    <dbReference type="NCBI Taxonomy" id="1480154"/>
    <lineage>
        <taxon>Eukaryota</taxon>
        <taxon>Viridiplantae</taxon>
        <taxon>Streptophyta</taxon>
        <taxon>Embryophyta</taxon>
        <taxon>Marchantiophyta</taxon>
        <taxon>Marchantiopsida</taxon>
        <taxon>Marchantiidae</taxon>
        <taxon>Marchantiales</taxon>
        <taxon>Marchantiaceae</taxon>
        <taxon>Marchantia</taxon>
    </lineage>
</organism>
<evidence type="ECO:0000313" key="2">
    <source>
        <dbReference type="EMBL" id="OAE18236.1"/>
    </source>
</evidence>
<feature type="region of interest" description="Disordered" evidence="1">
    <location>
        <begin position="96"/>
        <end position="135"/>
    </location>
</feature>
<dbReference type="AlphaFoldDB" id="A0A176VEK8"/>
<evidence type="ECO:0000313" key="3">
    <source>
        <dbReference type="Proteomes" id="UP000077202"/>
    </source>
</evidence>
<dbReference type="Proteomes" id="UP000077202">
    <property type="component" value="Unassembled WGS sequence"/>
</dbReference>
<proteinExistence type="predicted"/>
<sequence>MAMMQILRPQRPTYMMTWQVGFLERLLRGDRIHWARIFWTVTRQHIGLLPGGSPSYLSPFLINFYRGMNLLTAEESRAFPLWEVEQEGEETVLANEVNADLESEPQSTPQQRRKRPRGWHDPQPRKKRQVDEASVREVRLQRTALFALRNPDSRARSKMKARRLILDEDSSPERSGTRRKDCSNQEARSAGRVAQGEDGSAKKKSCLEEGRSSPVGKARASRKEKGKAVLTEDIPLKRWDVPRERTQRERPEEEAAEILTVSSDTEEDPVALEEVAAKAVEDVAAAEWKPPKVTSPRTSTDTVILKPGEEPSAEETQSTALGAVEVLSVQNLNNFRKQVPKQCL</sequence>
<reference evidence="2" key="1">
    <citation type="submission" date="2016-03" db="EMBL/GenBank/DDBJ databases">
        <title>Mechanisms controlling the formation of the plant cell surface in tip-growing cells are functionally conserved among land plants.</title>
        <authorList>
            <person name="Honkanen S."/>
            <person name="Jones V.A."/>
            <person name="Morieri G."/>
            <person name="Champion C."/>
            <person name="Hetherington A.J."/>
            <person name="Kelly S."/>
            <person name="Saint-Marcoux D."/>
            <person name="Proust H."/>
            <person name="Prescott H."/>
            <person name="Dolan L."/>
        </authorList>
    </citation>
    <scope>NUCLEOTIDE SEQUENCE [LARGE SCALE GENOMIC DNA]</scope>
    <source>
        <tissue evidence="2">Whole gametophyte</tissue>
    </source>
</reference>
<accession>A0A176VEK8</accession>
<feature type="compositionally biased region" description="Basic and acidic residues" evidence="1">
    <location>
        <begin position="118"/>
        <end position="135"/>
    </location>
</feature>
<feature type="region of interest" description="Disordered" evidence="1">
    <location>
        <begin position="288"/>
        <end position="317"/>
    </location>
</feature>
<name>A0A176VEK8_MARPO</name>
<feature type="region of interest" description="Disordered" evidence="1">
    <location>
        <begin position="241"/>
        <end position="270"/>
    </location>
</feature>
<feature type="compositionally biased region" description="Basic and acidic residues" evidence="1">
    <location>
        <begin position="199"/>
        <end position="211"/>
    </location>
</feature>
<keyword evidence="3" id="KW-1185">Reference proteome</keyword>
<evidence type="ECO:0000256" key="1">
    <source>
        <dbReference type="SAM" id="MobiDB-lite"/>
    </source>
</evidence>
<dbReference type="EMBL" id="LVLJ01004106">
    <property type="protein sequence ID" value="OAE18236.1"/>
    <property type="molecule type" value="Genomic_DNA"/>
</dbReference>
<comment type="caution">
    <text evidence="2">The sequence shown here is derived from an EMBL/GenBank/DDBJ whole genome shotgun (WGS) entry which is preliminary data.</text>
</comment>
<feature type="region of interest" description="Disordered" evidence="1">
    <location>
        <begin position="149"/>
        <end position="229"/>
    </location>
</feature>
<protein>
    <submittedName>
        <fullName evidence="2">Uncharacterized protein</fullName>
    </submittedName>
</protein>